<dbReference type="RefSeq" id="XP_002423896.1">
    <property type="nucleotide sequence ID" value="XM_002423851.1"/>
</dbReference>
<evidence type="ECO:0000256" key="5">
    <source>
        <dbReference type="SAM" id="MobiDB-lite"/>
    </source>
</evidence>
<feature type="region of interest" description="Disordered" evidence="5">
    <location>
        <begin position="451"/>
        <end position="498"/>
    </location>
</feature>
<evidence type="ECO:0000256" key="1">
    <source>
        <dbReference type="ARBA" id="ARBA00004141"/>
    </source>
</evidence>
<dbReference type="HOGENOM" id="CLU_499970_0_0_1"/>
<sequence>MSNLTPQNSITESDHSRLSEVALIEKFFAEVKNFDSNNKKNNKYESRDNGIIDDKKNSIKWIPNQTEEEYGRELKKNKSMGEKTKDRKYNGPNMATMESDKTSSSCTASDFTNNVYTRNGYIRGTNEKKIDRDSLLKYNEFSSLISSLGGANHHLPVEVKLDDKDIRKSEEKRHWLDEESSIYIILGGIQMMLGILMAVFGVLVIAHNSSLSGAGSGLWGGAVAMFSGLVGILAGLRGCYTAEKGLAKTSRTLLSVFLALCLVSFALSNLVVVLTATGLIRDVQRSNESANLDEEEVLIINWPPVLADIGLILAATLQCVAAVFSGYKCYRKVCPCFKSQRKSSVSDVDSSQNEKYKTEEKDRFVYHWLGQQLRMPEKKDKYGGQESIMPWGTPNLVLLPPPPPIITNGQIPILTFLQSPSSVFGSSVCGQVYPSSTMPCCCRHGTQCVSNSNPMVHHEKRSSKRANYLQPDSKVRSKHRSRSRSSVNNERRASLPTAEEVAKTYTGLDREIAEEFISIAMGKGGKRSRNNSFAEYGTEIKKKAY</sequence>
<feature type="transmembrane region" description="Helical" evidence="6">
    <location>
        <begin position="252"/>
        <end position="280"/>
    </location>
</feature>
<feature type="transmembrane region" description="Helical" evidence="6">
    <location>
        <begin position="300"/>
        <end position="324"/>
    </location>
</feature>
<dbReference type="EnsemblMetazoa" id="PHUM092760-RA">
    <property type="protein sequence ID" value="PHUM092760-PA"/>
    <property type="gene ID" value="PHUM092760"/>
</dbReference>
<comment type="subcellular location">
    <subcellularLocation>
        <location evidence="1">Membrane</location>
        <topology evidence="1">Multi-pass membrane protein</topology>
    </subcellularLocation>
</comment>
<keyword evidence="3 6" id="KW-1133">Transmembrane helix</keyword>
<reference evidence="7" key="2">
    <citation type="submission" date="2007-04" db="EMBL/GenBank/DDBJ databases">
        <title>The genome of the human body louse.</title>
        <authorList>
            <consortium name="The Human Body Louse Genome Consortium"/>
            <person name="Kirkness E."/>
            <person name="Walenz B."/>
            <person name="Hass B."/>
            <person name="Bruggner R."/>
            <person name="Strausberg R."/>
        </authorList>
    </citation>
    <scope>NUCLEOTIDE SEQUENCE</scope>
    <source>
        <strain evidence="7">USDA</strain>
    </source>
</reference>
<evidence type="ECO:0008006" key="10">
    <source>
        <dbReference type="Google" id="ProtNLM"/>
    </source>
</evidence>
<dbReference type="GeneID" id="8238013"/>
<protein>
    <recommendedName>
        <fullName evidence="10">Transmembrane protein</fullName>
    </recommendedName>
</protein>
<evidence type="ECO:0000313" key="7">
    <source>
        <dbReference type="EMBL" id="EEB11158.1"/>
    </source>
</evidence>
<evidence type="ECO:0000256" key="4">
    <source>
        <dbReference type="ARBA" id="ARBA00023136"/>
    </source>
</evidence>
<dbReference type="InParanoid" id="E0VCQ2"/>
<dbReference type="GO" id="GO:0016020">
    <property type="term" value="C:membrane"/>
    <property type="evidence" value="ECO:0007669"/>
    <property type="project" value="UniProtKB-SubCell"/>
</dbReference>
<dbReference type="eggNOG" id="ENOG502S3UN">
    <property type="taxonomic scope" value="Eukaryota"/>
</dbReference>
<dbReference type="EMBL" id="DS235061">
    <property type="protein sequence ID" value="EEB11158.1"/>
    <property type="molecule type" value="Genomic_DNA"/>
</dbReference>
<dbReference type="Pfam" id="PF04103">
    <property type="entry name" value="CD20"/>
    <property type="match status" value="1"/>
</dbReference>
<evidence type="ECO:0000256" key="2">
    <source>
        <dbReference type="ARBA" id="ARBA00022692"/>
    </source>
</evidence>
<evidence type="ECO:0000313" key="9">
    <source>
        <dbReference type="Proteomes" id="UP000009046"/>
    </source>
</evidence>
<keyword evidence="2 6" id="KW-0812">Transmembrane</keyword>
<keyword evidence="4 6" id="KW-0472">Membrane</keyword>
<evidence type="ECO:0000256" key="6">
    <source>
        <dbReference type="SAM" id="Phobius"/>
    </source>
</evidence>
<organism>
    <name type="scientific">Pediculus humanus subsp. corporis</name>
    <name type="common">Body louse</name>
    <dbReference type="NCBI Taxonomy" id="121224"/>
    <lineage>
        <taxon>Eukaryota</taxon>
        <taxon>Metazoa</taxon>
        <taxon>Ecdysozoa</taxon>
        <taxon>Arthropoda</taxon>
        <taxon>Hexapoda</taxon>
        <taxon>Insecta</taxon>
        <taxon>Pterygota</taxon>
        <taxon>Neoptera</taxon>
        <taxon>Paraneoptera</taxon>
        <taxon>Psocodea</taxon>
        <taxon>Troctomorpha</taxon>
        <taxon>Phthiraptera</taxon>
        <taxon>Anoplura</taxon>
        <taxon>Pediculidae</taxon>
        <taxon>Pediculus</taxon>
    </lineage>
</organism>
<reference evidence="7" key="1">
    <citation type="submission" date="2007-04" db="EMBL/GenBank/DDBJ databases">
        <title>Annotation of Pediculus humanus corporis strain USDA.</title>
        <authorList>
            <person name="Kirkness E."/>
            <person name="Hannick L."/>
            <person name="Hass B."/>
            <person name="Bruggner R."/>
            <person name="Lawson D."/>
            <person name="Bidwell S."/>
            <person name="Joardar V."/>
            <person name="Caler E."/>
            <person name="Walenz B."/>
            <person name="Inman J."/>
            <person name="Schobel S."/>
            <person name="Galinsky K."/>
            <person name="Amedeo P."/>
            <person name="Strausberg R."/>
        </authorList>
    </citation>
    <scope>NUCLEOTIDE SEQUENCE</scope>
    <source>
        <strain evidence="7">USDA</strain>
    </source>
</reference>
<dbReference type="InterPro" id="IPR007237">
    <property type="entry name" value="CD20-like"/>
</dbReference>
<feature type="transmembrane region" description="Helical" evidence="6">
    <location>
        <begin position="182"/>
        <end position="206"/>
    </location>
</feature>
<dbReference type="VEuPathDB" id="VectorBase:PHUM092760"/>
<accession>E0VCQ2</accession>
<dbReference type="KEGG" id="phu:Phum_PHUM092760"/>
<evidence type="ECO:0000313" key="8">
    <source>
        <dbReference type="EnsemblMetazoa" id="PHUM092760-PA"/>
    </source>
</evidence>
<dbReference type="Proteomes" id="UP000009046">
    <property type="component" value="Unassembled WGS sequence"/>
</dbReference>
<evidence type="ECO:0000256" key="3">
    <source>
        <dbReference type="ARBA" id="ARBA00022989"/>
    </source>
</evidence>
<feature type="compositionally biased region" description="Basic and acidic residues" evidence="5">
    <location>
        <begin position="70"/>
        <end position="89"/>
    </location>
</feature>
<feature type="region of interest" description="Disordered" evidence="5">
    <location>
        <begin position="70"/>
        <end position="104"/>
    </location>
</feature>
<keyword evidence="9" id="KW-1185">Reference proteome</keyword>
<reference evidence="8" key="3">
    <citation type="submission" date="2021-02" db="UniProtKB">
        <authorList>
            <consortium name="EnsemblMetazoa"/>
        </authorList>
    </citation>
    <scope>IDENTIFICATION</scope>
    <source>
        <strain evidence="8">USDA</strain>
    </source>
</reference>
<dbReference type="AlphaFoldDB" id="E0VCQ2"/>
<dbReference type="OrthoDB" id="7733275at2759"/>
<dbReference type="EMBL" id="AAZO01001106">
    <property type="status" value="NOT_ANNOTATED_CDS"/>
    <property type="molecule type" value="Genomic_DNA"/>
</dbReference>
<dbReference type="CTD" id="8238013"/>
<feature type="transmembrane region" description="Helical" evidence="6">
    <location>
        <begin position="218"/>
        <end position="240"/>
    </location>
</feature>
<gene>
    <name evidence="8" type="primary">8238013</name>
    <name evidence="7" type="ORF">Phum_PHUM092760</name>
</gene>
<proteinExistence type="predicted"/>
<dbReference type="STRING" id="121224.E0VCQ2"/>
<name>E0VCQ2_PEDHC</name>